<keyword evidence="5" id="KW-0418">Kinase</keyword>
<organism evidence="11 12">
    <name type="scientific">Jaapia argillacea MUCL 33604</name>
    <dbReference type="NCBI Taxonomy" id="933084"/>
    <lineage>
        <taxon>Eukaryota</taxon>
        <taxon>Fungi</taxon>
        <taxon>Dikarya</taxon>
        <taxon>Basidiomycota</taxon>
        <taxon>Agaricomycotina</taxon>
        <taxon>Agaricomycetes</taxon>
        <taxon>Agaricomycetidae</taxon>
        <taxon>Jaapiales</taxon>
        <taxon>Jaapiaceae</taxon>
        <taxon>Jaapia</taxon>
    </lineage>
</organism>
<dbReference type="InterPro" id="IPR000719">
    <property type="entry name" value="Prot_kinase_dom"/>
</dbReference>
<gene>
    <name evidence="11" type="ORF">JAAARDRAFT_175453</name>
</gene>
<dbReference type="Gene3D" id="3.30.200.20">
    <property type="entry name" value="Phosphorylase Kinase, domain 1"/>
    <property type="match status" value="1"/>
</dbReference>
<dbReference type="SUPFAM" id="SSF56112">
    <property type="entry name" value="Protein kinase-like (PK-like)"/>
    <property type="match status" value="1"/>
</dbReference>
<dbReference type="PROSITE" id="PS00108">
    <property type="entry name" value="PROTEIN_KINASE_ST"/>
    <property type="match status" value="1"/>
</dbReference>
<proteinExistence type="inferred from homology"/>
<keyword evidence="3" id="KW-0808">Transferase</keyword>
<dbReference type="CDD" id="cd14135">
    <property type="entry name" value="STKc_PRP4"/>
    <property type="match status" value="1"/>
</dbReference>
<evidence type="ECO:0000259" key="10">
    <source>
        <dbReference type="PROSITE" id="PS50011"/>
    </source>
</evidence>
<dbReference type="Gene3D" id="1.10.510.10">
    <property type="entry name" value="Transferase(Phosphotransferase) domain 1"/>
    <property type="match status" value="1"/>
</dbReference>
<dbReference type="EMBL" id="KL197715">
    <property type="protein sequence ID" value="KDQ59926.1"/>
    <property type="molecule type" value="Genomic_DNA"/>
</dbReference>
<dbReference type="GO" id="GO:0004674">
    <property type="term" value="F:protein serine/threonine kinase activity"/>
    <property type="evidence" value="ECO:0007669"/>
    <property type="project" value="UniProtKB-KW"/>
</dbReference>
<dbReference type="InterPro" id="IPR050494">
    <property type="entry name" value="Ser_Thr_dual-spec_kinase"/>
</dbReference>
<feature type="domain" description="Protein kinase" evidence="10">
    <location>
        <begin position="401"/>
        <end position="723"/>
    </location>
</feature>
<dbReference type="InterPro" id="IPR011009">
    <property type="entry name" value="Kinase-like_dom_sf"/>
</dbReference>
<keyword evidence="12" id="KW-1185">Reference proteome</keyword>
<evidence type="ECO:0000256" key="2">
    <source>
        <dbReference type="ARBA" id="ARBA00022527"/>
    </source>
</evidence>
<evidence type="ECO:0000256" key="5">
    <source>
        <dbReference type="ARBA" id="ARBA00022777"/>
    </source>
</evidence>
<evidence type="ECO:0000313" key="12">
    <source>
        <dbReference type="Proteomes" id="UP000027265"/>
    </source>
</evidence>
<feature type="compositionally biased region" description="Basic and acidic residues" evidence="9">
    <location>
        <begin position="20"/>
        <end position="129"/>
    </location>
</feature>
<evidence type="ECO:0000313" key="11">
    <source>
        <dbReference type="EMBL" id="KDQ59926.1"/>
    </source>
</evidence>
<dbReference type="PANTHER" id="PTHR24058:SF103">
    <property type="entry name" value="SERINE_THREONINE-PROTEIN KINASE PRP4 HOMOLOG"/>
    <property type="match status" value="1"/>
</dbReference>
<comment type="similarity">
    <text evidence="7">Belongs to the protein kinase superfamily. CMGC Ser/Thr protein kinase family.</text>
</comment>
<feature type="region of interest" description="Disordered" evidence="9">
    <location>
        <begin position="1"/>
        <end position="197"/>
    </location>
</feature>
<dbReference type="PROSITE" id="PS00107">
    <property type="entry name" value="PROTEIN_KINASE_ATP"/>
    <property type="match status" value="1"/>
</dbReference>
<dbReference type="EC" id="2.7.11.1" evidence="1"/>
<name>A0A067QBI6_9AGAM</name>
<dbReference type="PANTHER" id="PTHR24058">
    <property type="entry name" value="DUAL SPECIFICITY PROTEIN KINASE"/>
    <property type="match status" value="1"/>
</dbReference>
<dbReference type="InterPro" id="IPR044092">
    <property type="entry name" value="STKc_PRP4"/>
</dbReference>
<dbReference type="Proteomes" id="UP000027265">
    <property type="component" value="Unassembled WGS sequence"/>
</dbReference>
<evidence type="ECO:0000256" key="6">
    <source>
        <dbReference type="ARBA" id="ARBA00022840"/>
    </source>
</evidence>
<dbReference type="GO" id="GO:0005524">
    <property type="term" value="F:ATP binding"/>
    <property type="evidence" value="ECO:0007669"/>
    <property type="project" value="UniProtKB-UniRule"/>
</dbReference>
<dbReference type="AlphaFoldDB" id="A0A067QBI6"/>
<dbReference type="FunCoup" id="A0A067QBI6">
    <property type="interactions" value="125"/>
</dbReference>
<dbReference type="OrthoDB" id="9332038at2759"/>
<accession>A0A067QBI6</accession>
<sequence>MTNLPSGSKRPLDAGPEADSNNKRLREREDPKDWRDVHLRSPKPEKPARRRESLDRNGSRDYGRGGRDYDSRRGTDSDRDKGRDKRYNRDRDHHPRTDDGRRGSPRPRREERRYDDRRQQSGAPSRDRPPTNGLLHPPQDDSEKEEGEISPRHSSASGQTSAKTPSPPPQKQEPEPDMELELAPSPPPVEDTLAARRARRQAILAKYAGIASVSQTASPSPGPSSAVLPPPPLSAVSDNLSQTASIIGTPRTPVDIHFGASNGSVDKRDSASASPTPALFDLTKDNEQEEAQVKSEAQNGGTDQISAADYDPSLDRREDEEKRVRGVADPPVEDVEIFEEEEEEDLDDMFAVVTGNKKPKKVKRVAKSAAPALITTTLDSAADSEGYFRITLGEQLDGGRYQVFSSVGKGMFANVVRARVLNGEVGEAGKEVAIKIVRCQETMYKAGQKEIQILNKLKQADPDDKKHIVRLERTFEHRGHLCLVFESLSMNLRDVVKRFGKDVGLNIRAVRAYAHQLFLAMSLLRKCNIMHADIKPDNILVNEQKTVLKLCDLGSASDASENEITPYLVSRFYRAPEIILGAPYDPAIDIWSIGCTLYELYTGKILFPGRSNNQMILLMMELKGRFNSKMIKKAKFGEVYFDELSAFQSIEKDRVTGADVIRKVHMTKPTRDLRARLMPASSAKLKDDESKLLLSFIDLLDKCLMLDPSRRITPKEALAHPFIRG</sequence>
<feature type="compositionally biased region" description="Basic and acidic residues" evidence="9">
    <location>
        <begin position="313"/>
        <end position="326"/>
    </location>
</feature>
<dbReference type="GO" id="GO:0045292">
    <property type="term" value="P:mRNA cis splicing, via spliceosome"/>
    <property type="evidence" value="ECO:0007669"/>
    <property type="project" value="InterPro"/>
</dbReference>
<feature type="binding site" evidence="8">
    <location>
        <position position="435"/>
    </location>
    <ligand>
        <name>ATP</name>
        <dbReference type="ChEBI" id="CHEBI:30616"/>
    </ligand>
</feature>
<keyword evidence="2" id="KW-0723">Serine/threonine-protein kinase</keyword>
<dbReference type="FunFam" id="1.10.510.10:FF:000078">
    <property type="entry name" value="Serine/threonine-protein kinase PRP4 homolog"/>
    <property type="match status" value="1"/>
</dbReference>
<dbReference type="STRING" id="933084.A0A067QBI6"/>
<dbReference type="Pfam" id="PF00069">
    <property type="entry name" value="Pkinase"/>
    <property type="match status" value="1"/>
</dbReference>
<evidence type="ECO:0000256" key="3">
    <source>
        <dbReference type="ARBA" id="ARBA00022679"/>
    </source>
</evidence>
<dbReference type="InParanoid" id="A0A067QBI6"/>
<dbReference type="SMART" id="SM00220">
    <property type="entry name" value="S_TKc"/>
    <property type="match status" value="1"/>
</dbReference>
<dbReference type="InterPro" id="IPR008271">
    <property type="entry name" value="Ser/Thr_kinase_AS"/>
</dbReference>
<reference evidence="12" key="1">
    <citation type="journal article" date="2014" name="Proc. Natl. Acad. Sci. U.S.A.">
        <title>Extensive sampling of basidiomycete genomes demonstrates inadequacy of the white-rot/brown-rot paradigm for wood decay fungi.</title>
        <authorList>
            <person name="Riley R."/>
            <person name="Salamov A.A."/>
            <person name="Brown D.W."/>
            <person name="Nagy L.G."/>
            <person name="Floudas D."/>
            <person name="Held B.W."/>
            <person name="Levasseur A."/>
            <person name="Lombard V."/>
            <person name="Morin E."/>
            <person name="Otillar R."/>
            <person name="Lindquist E.A."/>
            <person name="Sun H."/>
            <person name="LaButti K.M."/>
            <person name="Schmutz J."/>
            <person name="Jabbour D."/>
            <person name="Luo H."/>
            <person name="Baker S.E."/>
            <person name="Pisabarro A.G."/>
            <person name="Walton J.D."/>
            <person name="Blanchette R.A."/>
            <person name="Henrissat B."/>
            <person name="Martin F."/>
            <person name="Cullen D."/>
            <person name="Hibbett D.S."/>
            <person name="Grigoriev I.V."/>
        </authorList>
    </citation>
    <scope>NUCLEOTIDE SEQUENCE [LARGE SCALE GENOMIC DNA]</scope>
    <source>
        <strain evidence="12">MUCL 33604</strain>
    </source>
</reference>
<protein>
    <recommendedName>
        <fullName evidence="1">non-specific serine/threonine protein kinase</fullName>
        <ecNumber evidence="1">2.7.11.1</ecNumber>
    </recommendedName>
</protein>
<evidence type="ECO:0000256" key="8">
    <source>
        <dbReference type="PROSITE-ProRule" id="PRU10141"/>
    </source>
</evidence>
<feature type="compositionally biased region" description="Polar residues" evidence="9">
    <location>
        <begin position="295"/>
        <end position="305"/>
    </location>
</feature>
<evidence type="ECO:0000256" key="7">
    <source>
        <dbReference type="ARBA" id="ARBA00023596"/>
    </source>
</evidence>
<evidence type="ECO:0000256" key="9">
    <source>
        <dbReference type="SAM" id="MobiDB-lite"/>
    </source>
</evidence>
<evidence type="ECO:0000256" key="4">
    <source>
        <dbReference type="ARBA" id="ARBA00022741"/>
    </source>
</evidence>
<dbReference type="InterPro" id="IPR017441">
    <property type="entry name" value="Protein_kinase_ATP_BS"/>
</dbReference>
<dbReference type="HOGENOM" id="CLU_000288_5_5_1"/>
<feature type="region of interest" description="Disordered" evidence="9">
    <location>
        <begin position="212"/>
        <end position="327"/>
    </location>
</feature>
<keyword evidence="6 8" id="KW-0067">ATP-binding</keyword>
<evidence type="ECO:0000256" key="1">
    <source>
        <dbReference type="ARBA" id="ARBA00012513"/>
    </source>
</evidence>
<feature type="compositionally biased region" description="Polar residues" evidence="9">
    <location>
        <begin position="152"/>
        <end position="164"/>
    </location>
</feature>
<dbReference type="PROSITE" id="PS50011">
    <property type="entry name" value="PROTEIN_KINASE_DOM"/>
    <property type="match status" value="1"/>
</dbReference>
<keyword evidence="4 8" id="KW-0547">Nucleotide-binding</keyword>